<accession>A0A0G1MIJ5</accession>
<dbReference type="EC" id="2.7.4.22" evidence="3"/>
<reference evidence="12 13" key="1">
    <citation type="journal article" date="2015" name="Nature">
        <title>rRNA introns, odd ribosomes, and small enigmatic genomes across a large radiation of phyla.</title>
        <authorList>
            <person name="Brown C.T."/>
            <person name="Hug L.A."/>
            <person name="Thomas B.C."/>
            <person name="Sharon I."/>
            <person name="Castelle C.J."/>
            <person name="Singh A."/>
            <person name="Wilkins M.J."/>
            <person name="Williams K.H."/>
            <person name="Banfield J.F."/>
        </authorList>
    </citation>
    <scope>NUCLEOTIDE SEQUENCE [LARGE SCALE GENOMIC DNA]</scope>
</reference>
<evidence type="ECO:0000256" key="8">
    <source>
        <dbReference type="ARBA" id="ARBA00022840"/>
    </source>
</evidence>
<dbReference type="AlphaFoldDB" id="A0A0G1MIJ5"/>
<keyword evidence="5" id="KW-0808">Transferase</keyword>
<evidence type="ECO:0000256" key="3">
    <source>
        <dbReference type="ARBA" id="ARBA00012899"/>
    </source>
</evidence>
<gene>
    <name evidence="12" type="ORF">UX10_C0004G0040</name>
</gene>
<dbReference type="InterPro" id="IPR036393">
    <property type="entry name" value="AceGlu_kinase-like_sf"/>
</dbReference>
<dbReference type="Proteomes" id="UP000033999">
    <property type="component" value="Unassembled WGS sequence"/>
</dbReference>
<protein>
    <recommendedName>
        <fullName evidence="3">UMP kinase</fullName>
        <ecNumber evidence="3">2.7.4.22</ecNumber>
    </recommendedName>
    <alternativeName>
        <fullName evidence="10">Uridine monophosphate kinase</fullName>
    </alternativeName>
</protein>
<evidence type="ECO:0000256" key="9">
    <source>
        <dbReference type="ARBA" id="ARBA00022975"/>
    </source>
</evidence>
<sequence length="231" mass="25922">MSEKEITVISLGGSLIAPKTGFNIPFLKSFKKLIVKFLKENHRFIIVCGGGNTARLYQAVASEVGELTAEDIDWIGIHATRLNAHFVRTLFRAYAHPVVVKEYSLLDQIQWKEQILVGAGWKPGWSTDYDSVLLARQYNIRRVINLSNIAYVYDSDPRVNAQAKKIEKMSWNAFRNLVGNTWDPGANVPFDPVASREAETLGLEVGILDGTNLKEVERAIRGETFEGTVIR</sequence>
<dbReference type="InterPro" id="IPR001048">
    <property type="entry name" value="Asp/Glu/Uridylate_kinase"/>
</dbReference>
<keyword evidence="7 12" id="KW-0418">Kinase</keyword>
<evidence type="ECO:0000256" key="10">
    <source>
        <dbReference type="ARBA" id="ARBA00032092"/>
    </source>
</evidence>
<dbReference type="InterPro" id="IPR011818">
    <property type="entry name" value="Uridylate_kinase_arch/spir"/>
</dbReference>
<keyword evidence="6" id="KW-0547">Nucleotide-binding</keyword>
<keyword evidence="4" id="KW-0963">Cytoplasm</keyword>
<dbReference type="EMBL" id="LCKX01000004">
    <property type="protein sequence ID" value="KKU07912.1"/>
    <property type="molecule type" value="Genomic_DNA"/>
</dbReference>
<evidence type="ECO:0000256" key="2">
    <source>
        <dbReference type="ARBA" id="ARBA00007614"/>
    </source>
</evidence>
<dbReference type="Gene3D" id="3.40.1160.10">
    <property type="entry name" value="Acetylglutamate kinase-like"/>
    <property type="match status" value="1"/>
</dbReference>
<dbReference type="NCBIfam" id="TIGR02076">
    <property type="entry name" value="pyrH_arch"/>
    <property type="match status" value="1"/>
</dbReference>
<evidence type="ECO:0000256" key="7">
    <source>
        <dbReference type="ARBA" id="ARBA00022777"/>
    </source>
</evidence>
<evidence type="ECO:0000259" key="11">
    <source>
        <dbReference type="Pfam" id="PF00696"/>
    </source>
</evidence>
<proteinExistence type="inferred from homology"/>
<name>A0A0G1MIJ5_9BACT</name>
<comment type="caution">
    <text evidence="12">The sequence shown here is derived from an EMBL/GenBank/DDBJ whole genome shotgun (WGS) entry which is preliminary data.</text>
</comment>
<evidence type="ECO:0000256" key="1">
    <source>
        <dbReference type="ARBA" id="ARBA00004791"/>
    </source>
</evidence>
<comment type="similarity">
    <text evidence="2">Belongs to the UMP kinase family.</text>
</comment>
<dbReference type="Pfam" id="PF00696">
    <property type="entry name" value="AA_kinase"/>
    <property type="match status" value="1"/>
</dbReference>
<evidence type="ECO:0000256" key="4">
    <source>
        <dbReference type="ARBA" id="ARBA00022490"/>
    </source>
</evidence>
<dbReference type="PANTHER" id="PTHR42833:SF4">
    <property type="entry name" value="URIDYLATE KINASE PUMPKIN, CHLOROPLASTIC"/>
    <property type="match status" value="1"/>
</dbReference>
<dbReference type="SUPFAM" id="SSF53633">
    <property type="entry name" value="Carbamate kinase-like"/>
    <property type="match status" value="1"/>
</dbReference>
<evidence type="ECO:0000256" key="5">
    <source>
        <dbReference type="ARBA" id="ARBA00022679"/>
    </source>
</evidence>
<evidence type="ECO:0000313" key="13">
    <source>
        <dbReference type="Proteomes" id="UP000033999"/>
    </source>
</evidence>
<organism evidence="12 13">
    <name type="scientific">Candidatus Magasanikbacteria bacterium GW2011_GWA2_45_39</name>
    <dbReference type="NCBI Taxonomy" id="1619041"/>
    <lineage>
        <taxon>Bacteria</taxon>
        <taxon>Candidatus Magasanikiibacteriota</taxon>
    </lineage>
</organism>
<dbReference type="GO" id="GO:0033862">
    <property type="term" value="F:UMP kinase activity"/>
    <property type="evidence" value="ECO:0007669"/>
    <property type="project" value="UniProtKB-EC"/>
</dbReference>
<keyword evidence="8" id="KW-0067">ATP-binding</keyword>
<evidence type="ECO:0000313" key="12">
    <source>
        <dbReference type="EMBL" id="KKU07912.1"/>
    </source>
</evidence>
<comment type="pathway">
    <text evidence="1">Pyrimidine metabolism; CTP biosynthesis via de novo pathway; UDP from UMP (UMPK route): step 1/1.</text>
</comment>
<dbReference type="GO" id="GO:0005524">
    <property type="term" value="F:ATP binding"/>
    <property type="evidence" value="ECO:0007669"/>
    <property type="project" value="UniProtKB-KW"/>
</dbReference>
<keyword evidence="9" id="KW-0665">Pyrimidine biosynthesis</keyword>
<dbReference type="GO" id="GO:0006225">
    <property type="term" value="P:UDP biosynthetic process"/>
    <property type="evidence" value="ECO:0007669"/>
    <property type="project" value="TreeGrafter"/>
</dbReference>
<evidence type="ECO:0000256" key="6">
    <source>
        <dbReference type="ARBA" id="ARBA00022741"/>
    </source>
</evidence>
<feature type="domain" description="Aspartate/glutamate/uridylate kinase" evidence="11">
    <location>
        <begin position="6"/>
        <end position="204"/>
    </location>
</feature>
<dbReference type="PANTHER" id="PTHR42833">
    <property type="entry name" value="URIDYLATE KINASE"/>
    <property type="match status" value="1"/>
</dbReference>